<organism evidence="2 3">
    <name type="scientific">Thalassiosira oceanica</name>
    <name type="common">Marine diatom</name>
    <dbReference type="NCBI Taxonomy" id="159749"/>
    <lineage>
        <taxon>Eukaryota</taxon>
        <taxon>Sar</taxon>
        <taxon>Stramenopiles</taxon>
        <taxon>Ochrophyta</taxon>
        <taxon>Bacillariophyta</taxon>
        <taxon>Coscinodiscophyceae</taxon>
        <taxon>Thalassiosirophycidae</taxon>
        <taxon>Thalassiosirales</taxon>
        <taxon>Thalassiosiraceae</taxon>
        <taxon>Thalassiosira</taxon>
    </lineage>
</organism>
<gene>
    <name evidence="2" type="ORF">THAOC_27699</name>
</gene>
<protein>
    <submittedName>
        <fullName evidence="2">Uncharacterized protein</fullName>
    </submittedName>
</protein>
<proteinExistence type="predicted"/>
<evidence type="ECO:0000313" key="3">
    <source>
        <dbReference type="Proteomes" id="UP000266841"/>
    </source>
</evidence>
<sequence length="1076" mass="118851">FNRYAEPLPSLSWSSLYFILLDSTAMPSHCLLYHGEDSQKNDRLTNQPRSLQLLDWCEPLGHSRHFSSAPSPPNLIQNKQPEFKNVLLHETASELVEGKSEAKGELLGLLISSKFIPVLVMMQGTSYPQLGHSLFQYNSSARNADENHRDVVLFVGDRTIRGDPTAFVIDMEAADTLGKLKEVEVGLGDEEIEEFLQDPSNDGQLLGQARSLGSKKKSTLVLLPINDNVAEFVATENPSMHDFDAWVNDADNHKVGDAEAAGINEWTHMAVLTNDNDKKKKKSSILAVDLQAITSPSVELSKCMAARLDTTLGRAPHPSPQARSSPVGDARLQRQIDAKKPKSTTISGSRAKMVTEDMAKMLMKGQFIPTGGDVPLMCNITKTCSHMACVPWTSRQLDDYAQQRRAGGSSTNTRTYDEAVKLEEKEITGKLARPPPSTYHEFRHVIEDQLIRMYALLTKHSPMVDQLEELHSFLNSFVAHGDTVPEESWLALSYRLYVDETQYFAEKASQDDIADNVNLPVCTLLKSNVLWELRYTKQIAQALDVLPAWKGQAKKDRPYNPKQRGTWGKTLSPRSGNIADVIRHSGSSTGGCYATPGKSSLRRLRHYGSPKGGCYATPGKSYVRRLCHSGLSTGGCDATPGRDKDSGANYVALGHGTQNLFGRDRAKPGQTLQGAIDLVRLPFDERKGTILNNFVKFMEVHARDGRGCAHLTQCSQPQPWDTNDAAHNIPEEATIIPFMGMCIGDYAKVRRTSGVWKVGRVIDIGTSAGGLPFIKFRFTISTKVLSAPYWDSHVRPLRNAANVSMRRPADLGPASCAPPTCVAMREADKLKVAGAEKPCDDATLQSSSYHEFMKRIDEMLQDTLKKVRMLTEALGERKAPCDDLAVLTAKPVEPSSCAILPSTPIKAPTMGNFGGGYQPDETEGYVYWAAFTDDLRAPRSDRGSRGFPSPKKGARGPPQRDKRHWANPSYRVALPIKDGEPPTYVWTEVLKSWGFHPQPAWYMYTSKDHYHAHMFLMKKTCTKRLSDTAALASKRITSPELTHADAIVNAASRLASTVQSLLGEQRPQHAGTTTAH</sequence>
<feature type="region of interest" description="Disordered" evidence="1">
    <location>
        <begin position="938"/>
        <end position="968"/>
    </location>
</feature>
<accession>K0RGT5</accession>
<dbReference type="AlphaFoldDB" id="K0RGT5"/>
<evidence type="ECO:0000256" key="1">
    <source>
        <dbReference type="SAM" id="MobiDB-lite"/>
    </source>
</evidence>
<feature type="non-terminal residue" evidence="2">
    <location>
        <position position="1"/>
    </location>
</feature>
<comment type="caution">
    <text evidence="2">The sequence shown here is derived from an EMBL/GenBank/DDBJ whole genome shotgun (WGS) entry which is preliminary data.</text>
</comment>
<feature type="region of interest" description="Disordered" evidence="1">
    <location>
        <begin position="311"/>
        <end position="348"/>
    </location>
</feature>
<dbReference type="EMBL" id="AGNL01038865">
    <property type="protein sequence ID" value="EJK52953.1"/>
    <property type="molecule type" value="Genomic_DNA"/>
</dbReference>
<reference evidence="2 3" key="1">
    <citation type="journal article" date="2012" name="Genome Biol.">
        <title>Genome and low-iron response of an oceanic diatom adapted to chronic iron limitation.</title>
        <authorList>
            <person name="Lommer M."/>
            <person name="Specht M."/>
            <person name="Roy A.S."/>
            <person name="Kraemer L."/>
            <person name="Andreson R."/>
            <person name="Gutowska M.A."/>
            <person name="Wolf J."/>
            <person name="Bergner S.V."/>
            <person name="Schilhabel M.B."/>
            <person name="Klostermeier U.C."/>
            <person name="Beiko R.G."/>
            <person name="Rosenstiel P."/>
            <person name="Hippler M."/>
            <person name="Laroche J."/>
        </authorList>
    </citation>
    <scope>NUCLEOTIDE SEQUENCE [LARGE SCALE GENOMIC DNA]</scope>
    <source>
        <strain evidence="2 3">CCMP1005</strain>
    </source>
</reference>
<evidence type="ECO:0000313" key="2">
    <source>
        <dbReference type="EMBL" id="EJK52953.1"/>
    </source>
</evidence>
<feature type="compositionally biased region" description="Basic and acidic residues" evidence="1">
    <location>
        <begin position="331"/>
        <end position="340"/>
    </location>
</feature>
<keyword evidence="3" id="KW-1185">Reference proteome</keyword>
<name>K0RGT5_THAOC</name>
<dbReference type="Proteomes" id="UP000266841">
    <property type="component" value="Unassembled WGS sequence"/>
</dbReference>